<evidence type="ECO:0000313" key="3">
    <source>
        <dbReference type="EMBL" id="KAG5670347.1"/>
    </source>
</evidence>
<comment type="similarity">
    <text evidence="1">Belongs to the proteasome subunit S5B/HSM3 family.</text>
</comment>
<dbReference type="Proteomes" id="UP001107558">
    <property type="component" value="Chromosome 3"/>
</dbReference>
<reference evidence="3" key="1">
    <citation type="submission" date="2021-03" db="EMBL/GenBank/DDBJ databases">
        <title>Chromosome level genome of the anhydrobiotic midge Polypedilum vanderplanki.</title>
        <authorList>
            <person name="Yoshida Y."/>
            <person name="Kikawada T."/>
            <person name="Gusev O."/>
        </authorList>
    </citation>
    <scope>NUCLEOTIDE SEQUENCE</scope>
    <source>
        <strain evidence="3">NIAS01</strain>
        <tissue evidence="3">Whole body or cell culture</tissue>
    </source>
</reference>
<gene>
    <name evidence="3" type="ORF">PVAND_000621</name>
</gene>
<evidence type="ECO:0000313" key="4">
    <source>
        <dbReference type="Proteomes" id="UP001107558"/>
    </source>
</evidence>
<dbReference type="AlphaFoldDB" id="A0A9J6BLI7"/>
<evidence type="ECO:0000256" key="2">
    <source>
        <dbReference type="ARBA" id="ARBA00014933"/>
    </source>
</evidence>
<evidence type="ECO:0000256" key="1">
    <source>
        <dbReference type="ARBA" id="ARBA00006823"/>
    </source>
</evidence>
<sequence length="493" mass="56421">MHEIINKISNLTLNTTEEEVYESLSELKSAIIQNGDISKSILGNYNLLKSFENYSNESEQNALMVCEIIEFCLSNLVLQDQNSFVTIEQILNINCFTRIAIRKLQKDCNEISKFVPKSTILLIINCLKSPQVQIGPPSIELLENFLSNEFLDDADIKRELNSCTEVNQSEIKCRIYDVAVALASKGFSYFEKTRFILEKIINELNTNDSDILLQMNLLEILQGLCAQDYGLNYLEEKGVLQNLARKIQTLNENPLISLLIPSLMKFFSTVASAFPQKIYNNYSPLIDLLFECLMNDEDSTLFYAALDTLGSITKYDDGKRSMDATFGEQICHVLSKIYQSITNYPSEIKVRAFQCLENVFYTDDNEPINNQIAYISRKWLQSIFATPNSFSTLLNYCNMPFDDILLSAFSFLKSIVKHEFGQKKVAETGGFFEFLLNRKPGTIFEVKQKRYEVIEILAKSNEFNANQIALFNKYVREGPNFVEPMSQIDFEPS</sequence>
<name>A0A9J6BLI7_POLVA</name>
<comment type="caution">
    <text evidence="3">The sequence shown here is derived from an EMBL/GenBank/DDBJ whole genome shotgun (WGS) entry which is preliminary data.</text>
</comment>
<dbReference type="Pfam" id="PF10508">
    <property type="entry name" value="Proteasom_PSMB"/>
    <property type="match status" value="1"/>
</dbReference>
<dbReference type="EMBL" id="JADBJN010000003">
    <property type="protein sequence ID" value="KAG5670347.1"/>
    <property type="molecule type" value="Genomic_DNA"/>
</dbReference>
<dbReference type="InterPro" id="IPR011989">
    <property type="entry name" value="ARM-like"/>
</dbReference>
<dbReference type="InterPro" id="IPR019538">
    <property type="entry name" value="PSMD5"/>
</dbReference>
<dbReference type="GO" id="GO:0043248">
    <property type="term" value="P:proteasome assembly"/>
    <property type="evidence" value="ECO:0007669"/>
    <property type="project" value="InterPro"/>
</dbReference>
<dbReference type="Gene3D" id="1.25.10.10">
    <property type="entry name" value="Leucine-rich Repeat Variant"/>
    <property type="match status" value="1"/>
</dbReference>
<dbReference type="PANTHER" id="PTHR13554">
    <property type="entry name" value="26S PROTEASOME NON-ATPASE REGULATORY SUBUNIT 5-RELATED"/>
    <property type="match status" value="1"/>
</dbReference>
<accession>A0A9J6BLI7</accession>
<proteinExistence type="inferred from homology"/>
<dbReference type="InterPro" id="IPR016024">
    <property type="entry name" value="ARM-type_fold"/>
</dbReference>
<organism evidence="3 4">
    <name type="scientific">Polypedilum vanderplanki</name>
    <name type="common">Sleeping chironomid midge</name>
    <dbReference type="NCBI Taxonomy" id="319348"/>
    <lineage>
        <taxon>Eukaryota</taxon>
        <taxon>Metazoa</taxon>
        <taxon>Ecdysozoa</taxon>
        <taxon>Arthropoda</taxon>
        <taxon>Hexapoda</taxon>
        <taxon>Insecta</taxon>
        <taxon>Pterygota</taxon>
        <taxon>Neoptera</taxon>
        <taxon>Endopterygota</taxon>
        <taxon>Diptera</taxon>
        <taxon>Nematocera</taxon>
        <taxon>Chironomoidea</taxon>
        <taxon>Chironomidae</taxon>
        <taxon>Chironominae</taxon>
        <taxon>Polypedilum</taxon>
        <taxon>Polypedilum</taxon>
    </lineage>
</organism>
<protein>
    <recommendedName>
        <fullName evidence="2">26S proteasome non-ATPase regulatory subunit 5</fullName>
    </recommendedName>
</protein>
<keyword evidence="4" id="KW-1185">Reference proteome</keyword>
<dbReference type="OrthoDB" id="10250600at2759"/>
<dbReference type="PANTHER" id="PTHR13554:SF10">
    <property type="entry name" value="26S PROTEASOME NON-ATPASE REGULATORY SUBUNIT 5"/>
    <property type="match status" value="1"/>
</dbReference>
<dbReference type="GO" id="GO:0005829">
    <property type="term" value="C:cytosol"/>
    <property type="evidence" value="ECO:0007669"/>
    <property type="project" value="TreeGrafter"/>
</dbReference>
<dbReference type="SUPFAM" id="SSF48371">
    <property type="entry name" value="ARM repeat"/>
    <property type="match status" value="1"/>
</dbReference>